<organism evidence="2 3">
    <name type="scientific">Novosphingobium chloroacetimidivorans</name>
    <dbReference type="NCBI Taxonomy" id="1428314"/>
    <lineage>
        <taxon>Bacteria</taxon>
        <taxon>Pseudomonadati</taxon>
        <taxon>Pseudomonadota</taxon>
        <taxon>Alphaproteobacteria</taxon>
        <taxon>Sphingomonadales</taxon>
        <taxon>Sphingomonadaceae</taxon>
        <taxon>Novosphingobium</taxon>
    </lineage>
</organism>
<dbReference type="Gene3D" id="3.30.1150.10">
    <property type="match status" value="1"/>
</dbReference>
<dbReference type="Proteomes" id="UP000555448">
    <property type="component" value="Unassembled WGS sequence"/>
</dbReference>
<feature type="domain" description="TonB C-terminal" evidence="1">
    <location>
        <begin position="235"/>
        <end position="311"/>
    </location>
</feature>
<accession>A0A7W7K877</accession>
<evidence type="ECO:0000313" key="3">
    <source>
        <dbReference type="Proteomes" id="UP000555448"/>
    </source>
</evidence>
<reference evidence="2 3" key="1">
    <citation type="submission" date="2020-08" db="EMBL/GenBank/DDBJ databases">
        <title>Functional genomics of gut bacteria from endangered species of beetles.</title>
        <authorList>
            <person name="Carlos-Shanley C."/>
        </authorList>
    </citation>
    <scope>NUCLEOTIDE SEQUENCE [LARGE SCALE GENOMIC DNA]</scope>
    <source>
        <strain evidence="2 3">S00245</strain>
    </source>
</reference>
<dbReference type="GO" id="GO:0055085">
    <property type="term" value="P:transmembrane transport"/>
    <property type="evidence" value="ECO:0007669"/>
    <property type="project" value="InterPro"/>
</dbReference>
<dbReference type="EMBL" id="JACHLR010000004">
    <property type="protein sequence ID" value="MBB4858042.1"/>
    <property type="molecule type" value="Genomic_DNA"/>
</dbReference>
<name>A0A7W7K877_9SPHN</name>
<comment type="caution">
    <text evidence="2">The sequence shown here is derived from an EMBL/GenBank/DDBJ whole genome shotgun (WGS) entry which is preliminary data.</text>
</comment>
<evidence type="ECO:0000259" key="1">
    <source>
        <dbReference type="Pfam" id="PF03544"/>
    </source>
</evidence>
<keyword evidence="3" id="KW-1185">Reference proteome</keyword>
<dbReference type="RefSeq" id="WP_184243342.1">
    <property type="nucleotide sequence ID" value="NZ_JACHLR010000004.1"/>
</dbReference>
<protein>
    <recommendedName>
        <fullName evidence="1">TonB C-terminal domain-containing protein</fullName>
    </recommendedName>
</protein>
<proteinExistence type="predicted"/>
<sequence>MAGFFRGTFCDTLPTHRLAGAATMVKSGTCRRLIVIAAMGSSLWSTIVLAKVVNLTPFTPWNVDYGEKICTLRRGFGFKEKPSVLIMDRFGPTDNFQLTVVSDEFKSFEQGEALFLQFGEQKPRRIETVVPGKAGTKTATLFFANKSLAEKIGDGEDEWRPTVTPATEAAVKSITISYYGKQRVFATGPLDKPFAALRACTDNLVTTWGLDAKQQASLSRYARPLSSPGRWLNPSDYPAAMLNQGKQALVNFRLSVDAQGMPSACEVQSSYNDKKFDEVTCAVLMKRARFSPALDAKGAAVASFYLNTVRWIM</sequence>
<dbReference type="AlphaFoldDB" id="A0A7W7K877"/>
<dbReference type="SUPFAM" id="SSF74653">
    <property type="entry name" value="TolA/TonB C-terminal domain"/>
    <property type="match status" value="1"/>
</dbReference>
<dbReference type="InterPro" id="IPR037682">
    <property type="entry name" value="TonB_C"/>
</dbReference>
<evidence type="ECO:0000313" key="2">
    <source>
        <dbReference type="EMBL" id="MBB4858042.1"/>
    </source>
</evidence>
<gene>
    <name evidence="2" type="ORF">HNO88_001356</name>
</gene>
<dbReference type="Pfam" id="PF03544">
    <property type="entry name" value="TonB_C"/>
    <property type="match status" value="1"/>
</dbReference>